<gene>
    <name evidence="2" type="ORF">J07HQW1_02350</name>
</gene>
<feature type="transmembrane region" description="Helical" evidence="1">
    <location>
        <begin position="96"/>
        <end position="116"/>
    </location>
</feature>
<reference evidence="2 3" key="1">
    <citation type="journal article" date="2013" name="PLoS ONE">
        <title>Assembly-driven community genomics of a hypersaline microbial ecosystem.</title>
        <authorList>
            <person name="Podell S."/>
            <person name="Ugalde J.A."/>
            <person name="Narasingarao P."/>
            <person name="Banfield J.F."/>
            <person name="Heidelberg K.B."/>
            <person name="Allen E.E."/>
        </authorList>
    </citation>
    <scope>NUCLEOTIDE SEQUENCE [LARGE SCALE GENOMIC DNA]</scope>
    <source>
        <strain evidence="3">J07HQW1</strain>
    </source>
</reference>
<proteinExistence type="predicted"/>
<keyword evidence="1" id="KW-1133">Transmembrane helix</keyword>
<feature type="transmembrane region" description="Helical" evidence="1">
    <location>
        <begin position="45"/>
        <end position="67"/>
    </location>
</feature>
<dbReference type="AlphaFoldDB" id="U1MQJ6"/>
<protein>
    <submittedName>
        <fullName evidence="2">Uncharacterized protein</fullName>
    </submittedName>
</protein>
<keyword evidence="1" id="KW-0472">Membrane</keyword>
<sequence length="117" mass="11778">MVSGHPLITTQSRIVGGALLVGCILGAVCVSVSASIIGIPTAADTAFLAGTLALGFGTLGWSASIIAGPGMKAMQAHLETSTDWNEADSRRAMARISGFGIGVMTAAIVVGMLLGYR</sequence>
<dbReference type="HOGENOM" id="CLU_165230_0_0_2"/>
<evidence type="ECO:0000313" key="3">
    <source>
        <dbReference type="Proteomes" id="UP000030649"/>
    </source>
</evidence>
<organism evidence="2 3">
    <name type="scientific">Haloquadratum walsbyi J07HQW1</name>
    <dbReference type="NCBI Taxonomy" id="1238424"/>
    <lineage>
        <taxon>Archaea</taxon>
        <taxon>Methanobacteriati</taxon>
        <taxon>Methanobacteriota</taxon>
        <taxon>Stenosarchaea group</taxon>
        <taxon>Halobacteria</taxon>
        <taxon>Halobacteriales</taxon>
        <taxon>Haloferacaceae</taxon>
        <taxon>Haloquadratum</taxon>
    </lineage>
</organism>
<accession>U1MQJ6</accession>
<dbReference type="EMBL" id="KE356560">
    <property type="protein sequence ID" value="ERG92314.1"/>
    <property type="molecule type" value="Genomic_DNA"/>
</dbReference>
<dbReference type="Proteomes" id="UP000030649">
    <property type="component" value="Unassembled WGS sequence"/>
</dbReference>
<dbReference type="InterPro" id="IPR055692">
    <property type="entry name" value="DUF7268"/>
</dbReference>
<evidence type="ECO:0000256" key="1">
    <source>
        <dbReference type="SAM" id="Phobius"/>
    </source>
</evidence>
<name>U1MQJ6_9EURY</name>
<dbReference type="STRING" id="1238424.J07HQW1_02350"/>
<dbReference type="Pfam" id="PF23930">
    <property type="entry name" value="DUF7268"/>
    <property type="match status" value="1"/>
</dbReference>
<feature type="transmembrane region" description="Helical" evidence="1">
    <location>
        <begin position="14"/>
        <end position="39"/>
    </location>
</feature>
<evidence type="ECO:0000313" key="2">
    <source>
        <dbReference type="EMBL" id="ERG92314.1"/>
    </source>
</evidence>
<keyword evidence="1" id="KW-0812">Transmembrane</keyword>